<dbReference type="GO" id="GO:0006813">
    <property type="term" value="P:potassium ion transport"/>
    <property type="evidence" value="ECO:0007669"/>
    <property type="project" value="InterPro"/>
</dbReference>
<keyword evidence="6" id="KW-1185">Reference proteome</keyword>
<dbReference type="Proteomes" id="UP000578112">
    <property type="component" value="Unassembled WGS sequence"/>
</dbReference>
<dbReference type="PROSITE" id="PS51202">
    <property type="entry name" value="RCK_C"/>
    <property type="match status" value="1"/>
</dbReference>
<dbReference type="GO" id="GO:0005886">
    <property type="term" value="C:plasma membrane"/>
    <property type="evidence" value="ECO:0007669"/>
    <property type="project" value="UniProtKB-SubCell"/>
</dbReference>
<keyword evidence="2" id="KW-1133">Transmembrane helix</keyword>
<evidence type="ECO:0000313" key="5">
    <source>
        <dbReference type="EMBL" id="MBB4766130.1"/>
    </source>
</evidence>
<dbReference type="PANTHER" id="PTHR43833:SF11">
    <property type="entry name" value="VOLTAGE-GATED POTASSIUM CHANNEL KCH"/>
    <property type="match status" value="1"/>
</dbReference>
<dbReference type="InterPro" id="IPR006037">
    <property type="entry name" value="RCK_C"/>
</dbReference>
<dbReference type="PROSITE" id="PS51201">
    <property type="entry name" value="RCK_N"/>
    <property type="match status" value="2"/>
</dbReference>
<dbReference type="Gene3D" id="1.10.287.70">
    <property type="match status" value="1"/>
</dbReference>
<reference evidence="5 6" key="1">
    <citation type="submission" date="2020-08" db="EMBL/GenBank/DDBJ databases">
        <title>Sequencing the genomes of 1000 actinobacteria strains.</title>
        <authorList>
            <person name="Klenk H.-P."/>
        </authorList>
    </citation>
    <scope>NUCLEOTIDE SEQUENCE [LARGE SCALE GENOMIC DNA]</scope>
    <source>
        <strain evidence="5 6">DSM 43149</strain>
    </source>
</reference>
<dbReference type="InterPro" id="IPR036291">
    <property type="entry name" value="NAD(P)-bd_dom_sf"/>
</dbReference>
<dbReference type="InterPro" id="IPR003148">
    <property type="entry name" value="RCK_N"/>
</dbReference>
<dbReference type="Pfam" id="PF02254">
    <property type="entry name" value="TrkA_N"/>
    <property type="match status" value="2"/>
</dbReference>
<sequence length="608" mass="64551">MSGSCASWRGHIIVYGLDDVGLRTVEQLYLAGVKVVVVEDDADPRLVRVVRGWGVPVVIGSPRLVETLDEAGLGGAVAVICVLADDLHTIEAALLTRENRPDIRVVVQLRNPAVGRALSALSISVLDVAGLSAPSLVESCLRTGTHDLDLDGHPFVATQVVADVSSRLRSRYGSLAPLAVTGADGGDMVVCPGRDHRVRTGDLVTLLGTAAELARAGLHGTAGAPVPVRSGRLRSKWHLARSVFSAVDRRLMYALAGLFLLATAAMVVLRLGYREPDGTRMSVLDAAYFTVETIATVGFGDFNFRSQPPWLRGFAIALMILGALLATTFFALLTNTLVTIRIEEALGNRRLKQLNGHVVVVGLGSVGVRVVERLAGTGTDVVVIERNENNRYATQVRDSGVPVIFADATLPQTLHRVQLPSARAVAVLTSDDLINLETGLAIRDQLGEQGADVPVVLRLFDRTLAATVERNFGLGQARSTAALAAPWFVGAALGLDVIATFYVGSQLMLVGRLTVAPGGGLDGLAMQDLSARTRVVAINRAAADGALEHPPRRDTRFAAGDQAYLIGPYEELLQVLRRDTLSPSGLADVARARAKPDVPGRRGHQASI</sequence>
<gene>
    <name evidence="5" type="ORF">BJ971_006686</name>
</gene>
<dbReference type="InterPro" id="IPR050721">
    <property type="entry name" value="Trk_Ktr_HKT_K-transport"/>
</dbReference>
<protein>
    <submittedName>
        <fullName evidence="5">Trk K+ transport system NAD-binding subunit</fullName>
    </submittedName>
</protein>
<dbReference type="InterPro" id="IPR036721">
    <property type="entry name" value="RCK_C_sf"/>
</dbReference>
<dbReference type="EMBL" id="JACHNH010000001">
    <property type="protein sequence ID" value="MBB4766130.1"/>
    <property type="molecule type" value="Genomic_DNA"/>
</dbReference>
<dbReference type="GO" id="GO:0008324">
    <property type="term" value="F:monoatomic cation transmembrane transporter activity"/>
    <property type="evidence" value="ECO:0007669"/>
    <property type="project" value="InterPro"/>
</dbReference>
<dbReference type="Gene3D" id="3.40.50.720">
    <property type="entry name" value="NAD(P)-binding Rossmann-like Domain"/>
    <property type="match status" value="2"/>
</dbReference>
<dbReference type="AlphaFoldDB" id="A0A7W7MTT6"/>
<comment type="caution">
    <text evidence="5">The sequence shown here is derived from an EMBL/GenBank/DDBJ whole genome shotgun (WGS) entry which is preliminary data.</text>
</comment>
<feature type="domain" description="RCK N-terminal" evidence="3">
    <location>
        <begin position="9"/>
        <end position="130"/>
    </location>
</feature>
<keyword evidence="2" id="KW-0812">Transmembrane</keyword>
<evidence type="ECO:0000313" key="6">
    <source>
        <dbReference type="Proteomes" id="UP000578112"/>
    </source>
</evidence>
<evidence type="ECO:0000256" key="1">
    <source>
        <dbReference type="ARBA" id="ARBA00004651"/>
    </source>
</evidence>
<dbReference type="SUPFAM" id="SSF81324">
    <property type="entry name" value="Voltage-gated potassium channels"/>
    <property type="match status" value="1"/>
</dbReference>
<evidence type="ECO:0000256" key="2">
    <source>
        <dbReference type="SAM" id="Phobius"/>
    </source>
</evidence>
<dbReference type="SUPFAM" id="SSF51735">
    <property type="entry name" value="NAD(P)-binding Rossmann-fold domains"/>
    <property type="match status" value="2"/>
</dbReference>
<comment type="subcellular location">
    <subcellularLocation>
        <location evidence="1">Cell membrane</location>
        <topology evidence="1">Multi-pass membrane protein</topology>
    </subcellularLocation>
</comment>
<accession>A0A7W7MTT6</accession>
<dbReference type="RefSeq" id="WP_184997199.1">
    <property type="nucleotide sequence ID" value="NZ_BOMK01000051.1"/>
</dbReference>
<evidence type="ECO:0000259" key="4">
    <source>
        <dbReference type="PROSITE" id="PS51202"/>
    </source>
</evidence>
<dbReference type="Pfam" id="PF07885">
    <property type="entry name" value="Ion_trans_2"/>
    <property type="match status" value="1"/>
</dbReference>
<proteinExistence type="predicted"/>
<feature type="domain" description="RCK C-terminal" evidence="4">
    <location>
        <begin position="496"/>
        <end position="581"/>
    </location>
</feature>
<dbReference type="SUPFAM" id="SSF116726">
    <property type="entry name" value="TrkA C-terminal domain-like"/>
    <property type="match status" value="1"/>
</dbReference>
<evidence type="ECO:0000259" key="3">
    <source>
        <dbReference type="PROSITE" id="PS51201"/>
    </source>
</evidence>
<feature type="transmembrane region" description="Helical" evidence="2">
    <location>
        <begin position="310"/>
        <end position="333"/>
    </location>
</feature>
<dbReference type="PANTHER" id="PTHR43833">
    <property type="entry name" value="POTASSIUM CHANNEL PROTEIN 2-RELATED-RELATED"/>
    <property type="match status" value="1"/>
</dbReference>
<feature type="transmembrane region" description="Helical" evidence="2">
    <location>
        <begin position="484"/>
        <end position="503"/>
    </location>
</feature>
<organism evidence="5 6">
    <name type="scientific">Actinoplanes digitatis</name>
    <dbReference type="NCBI Taxonomy" id="1868"/>
    <lineage>
        <taxon>Bacteria</taxon>
        <taxon>Bacillati</taxon>
        <taxon>Actinomycetota</taxon>
        <taxon>Actinomycetes</taxon>
        <taxon>Micromonosporales</taxon>
        <taxon>Micromonosporaceae</taxon>
        <taxon>Actinoplanes</taxon>
    </lineage>
</organism>
<feature type="domain" description="RCK N-terminal" evidence="3">
    <location>
        <begin position="355"/>
        <end position="486"/>
    </location>
</feature>
<feature type="transmembrane region" description="Helical" evidence="2">
    <location>
        <begin position="251"/>
        <end position="273"/>
    </location>
</feature>
<name>A0A7W7MTT6_9ACTN</name>
<keyword evidence="2" id="KW-0472">Membrane</keyword>
<dbReference type="InterPro" id="IPR013099">
    <property type="entry name" value="K_chnl_dom"/>
</dbReference>